<keyword evidence="1" id="KW-1133">Transmembrane helix</keyword>
<accession>A0A8H6HHN7</accession>
<comment type="caution">
    <text evidence="3">The sequence shown here is derived from an EMBL/GenBank/DDBJ whole genome shotgun (WGS) entry which is preliminary data.</text>
</comment>
<evidence type="ECO:0000313" key="3">
    <source>
        <dbReference type="EMBL" id="KAF6746546.1"/>
    </source>
</evidence>
<reference evidence="3 4" key="1">
    <citation type="submission" date="2020-07" db="EMBL/GenBank/DDBJ databases">
        <title>Comparative genomics of pyrophilous fungi reveals a link between fire events and developmental genes.</title>
        <authorList>
            <consortium name="DOE Joint Genome Institute"/>
            <person name="Steindorff A.S."/>
            <person name="Carver A."/>
            <person name="Calhoun S."/>
            <person name="Stillman K."/>
            <person name="Liu H."/>
            <person name="Lipzen A."/>
            <person name="Pangilinan J."/>
            <person name="Labutti K."/>
            <person name="Bruns T.D."/>
            <person name="Grigoriev I.V."/>
        </authorList>
    </citation>
    <scope>NUCLEOTIDE SEQUENCE [LARGE SCALE GENOMIC DNA]</scope>
    <source>
        <strain evidence="3 4">CBS 144469</strain>
    </source>
</reference>
<keyword evidence="1" id="KW-0472">Membrane</keyword>
<keyword evidence="2" id="KW-0732">Signal</keyword>
<proteinExistence type="predicted"/>
<dbReference type="AlphaFoldDB" id="A0A8H6HHN7"/>
<evidence type="ECO:0000313" key="4">
    <source>
        <dbReference type="Proteomes" id="UP000521943"/>
    </source>
</evidence>
<dbReference type="Proteomes" id="UP000521943">
    <property type="component" value="Unassembled WGS sequence"/>
</dbReference>
<gene>
    <name evidence="3" type="ORF">DFP72DRAFT_1076238</name>
</gene>
<feature type="signal peptide" evidence="2">
    <location>
        <begin position="1"/>
        <end position="22"/>
    </location>
</feature>
<evidence type="ECO:0000256" key="1">
    <source>
        <dbReference type="SAM" id="Phobius"/>
    </source>
</evidence>
<evidence type="ECO:0000256" key="2">
    <source>
        <dbReference type="SAM" id="SignalP"/>
    </source>
</evidence>
<keyword evidence="1" id="KW-0812">Transmembrane</keyword>
<feature type="transmembrane region" description="Helical" evidence="1">
    <location>
        <begin position="61"/>
        <end position="88"/>
    </location>
</feature>
<protein>
    <submittedName>
        <fullName evidence="3">Uncharacterized protein</fullName>
    </submittedName>
</protein>
<name>A0A8H6HHN7_9AGAR</name>
<sequence>MRNAALTTALVALAIFLGSGVGAIPMSETAVQARDECEAVRRAWSGSGDLILALPASRIQIIMRCIMLTATAIVLVVMLGEVSIALPLEKRSCRNRRELAGEIDLGSRTVYEPLCSGGGDPGSY</sequence>
<dbReference type="EMBL" id="JACGCI010000091">
    <property type="protein sequence ID" value="KAF6746546.1"/>
    <property type="molecule type" value="Genomic_DNA"/>
</dbReference>
<keyword evidence="4" id="KW-1185">Reference proteome</keyword>
<feature type="chain" id="PRO_5034777503" evidence="2">
    <location>
        <begin position="23"/>
        <end position="124"/>
    </location>
</feature>
<organism evidence="3 4">
    <name type="scientific">Ephemerocybe angulata</name>
    <dbReference type="NCBI Taxonomy" id="980116"/>
    <lineage>
        <taxon>Eukaryota</taxon>
        <taxon>Fungi</taxon>
        <taxon>Dikarya</taxon>
        <taxon>Basidiomycota</taxon>
        <taxon>Agaricomycotina</taxon>
        <taxon>Agaricomycetes</taxon>
        <taxon>Agaricomycetidae</taxon>
        <taxon>Agaricales</taxon>
        <taxon>Agaricineae</taxon>
        <taxon>Psathyrellaceae</taxon>
        <taxon>Ephemerocybe</taxon>
    </lineage>
</organism>